<keyword evidence="3" id="KW-1185">Reference proteome</keyword>
<sequence>MFLPPTIVADPRHAAPPGVVPTNHRHSYRSQMVVENEDRRRRVNLQRRRHAITDSIPASLPVQPASQSNSLSQDVSPTSQERYTEEAIPS</sequence>
<protein>
    <submittedName>
        <fullName evidence="2">Uncharacterized protein</fullName>
    </submittedName>
</protein>
<feature type="compositionally biased region" description="Polar residues" evidence="1">
    <location>
        <begin position="64"/>
        <end position="81"/>
    </location>
</feature>
<feature type="region of interest" description="Disordered" evidence="1">
    <location>
        <begin position="1"/>
        <end position="24"/>
    </location>
</feature>
<dbReference type="AlphaFoldDB" id="A0A9P3G2R8"/>
<dbReference type="Proteomes" id="UP000703269">
    <property type="component" value="Unassembled WGS sequence"/>
</dbReference>
<accession>A0A9P3G2R8</accession>
<reference evidence="2 3" key="1">
    <citation type="submission" date="2021-08" db="EMBL/GenBank/DDBJ databases">
        <title>Draft Genome Sequence of Phanerochaete sordida strain YK-624.</title>
        <authorList>
            <person name="Mori T."/>
            <person name="Dohra H."/>
            <person name="Suzuki T."/>
            <person name="Kawagishi H."/>
            <person name="Hirai H."/>
        </authorList>
    </citation>
    <scope>NUCLEOTIDE SEQUENCE [LARGE SCALE GENOMIC DNA]</scope>
    <source>
        <strain evidence="2 3">YK-624</strain>
    </source>
</reference>
<evidence type="ECO:0000256" key="1">
    <source>
        <dbReference type="SAM" id="MobiDB-lite"/>
    </source>
</evidence>
<name>A0A9P3G2R8_9APHY</name>
<evidence type="ECO:0000313" key="3">
    <source>
        <dbReference type="Proteomes" id="UP000703269"/>
    </source>
</evidence>
<organism evidence="2 3">
    <name type="scientific">Phanerochaete sordida</name>
    <dbReference type="NCBI Taxonomy" id="48140"/>
    <lineage>
        <taxon>Eukaryota</taxon>
        <taxon>Fungi</taxon>
        <taxon>Dikarya</taxon>
        <taxon>Basidiomycota</taxon>
        <taxon>Agaricomycotina</taxon>
        <taxon>Agaricomycetes</taxon>
        <taxon>Polyporales</taxon>
        <taxon>Phanerochaetaceae</taxon>
        <taxon>Phanerochaete</taxon>
    </lineage>
</organism>
<evidence type="ECO:0000313" key="2">
    <source>
        <dbReference type="EMBL" id="GJE87203.1"/>
    </source>
</evidence>
<gene>
    <name evidence="2" type="ORF">PsYK624_032860</name>
</gene>
<dbReference type="EMBL" id="BPQB01000005">
    <property type="protein sequence ID" value="GJE87203.1"/>
    <property type="molecule type" value="Genomic_DNA"/>
</dbReference>
<feature type="region of interest" description="Disordered" evidence="1">
    <location>
        <begin position="48"/>
        <end position="90"/>
    </location>
</feature>
<comment type="caution">
    <text evidence="2">The sequence shown here is derived from an EMBL/GenBank/DDBJ whole genome shotgun (WGS) entry which is preliminary data.</text>
</comment>
<proteinExistence type="predicted"/>